<accession>A0ABW7EXS2</accession>
<evidence type="ECO:0000256" key="2">
    <source>
        <dbReference type="ARBA" id="ARBA00004892"/>
    </source>
</evidence>
<evidence type="ECO:0000256" key="7">
    <source>
        <dbReference type="HAMAP-Rule" id="MF_00675"/>
    </source>
</evidence>
<dbReference type="Gene3D" id="1.10.2020.10">
    <property type="entry name" value="uronate isomerase, domain 2, chain A"/>
    <property type="match status" value="1"/>
</dbReference>
<dbReference type="PANTHER" id="PTHR30068:SF4">
    <property type="entry name" value="URONATE ISOMERASE"/>
    <property type="match status" value="1"/>
</dbReference>
<evidence type="ECO:0000313" key="9">
    <source>
        <dbReference type="Proteomes" id="UP001606210"/>
    </source>
</evidence>
<comment type="caution">
    <text evidence="8">The sequence shown here is derived from an EMBL/GenBank/DDBJ whole genome shotgun (WGS) entry which is preliminary data.</text>
</comment>
<gene>
    <name evidence="7 8" type="primary">uxaC</name>
    <name evidence="8" type="ORF">ACG00Y_00030</name>
</gene>
<evidence type="ECO:0000256" key="3">
    <source>
        <dbReference type="ARBA" id="ARBA00008397"/>
    </source>
</evidence>
<evidence type="ECO:0000256" key="1">
    <source>
        <dbReference type="ARBA" id="ARBA00001165"/>
    </source>
</evidence>
<dbReference type="HAMAP" id="MF_00675">
    <property type="entry name" value="UxaC"/>
    <property type="match status" value="1"/>
</dbReference>
<dbReference type="EC" id="5.3.1.12" evidence="4 7"/>
<sequence length="471" mass="51941">MSDTSDDDFLLASPLARELFARVRHLPIIDYHSHLPVDVLAADKPFSNLTDLWIRGDHYKWRAMRLNGMPEATCSGDASDVDKFQAWAATAPLTLRNPLYHWTRLELRHAFGITRELTPATAQGIWEEANAKLQTPACSPRGLLARSGVRVLCTTDDPADSLTHHQALSADASVGTAVYPTFRPDAACALHGPEAFNAWLARLRAATDLPVTSLQGLLDALLQRHADFHAQGCRVSDHGLESVDAIACSEAEAASLFERLLQGQPLTGAQLAQWRSFLMQRFGEWNHQRGWVMMLHLGALRNNNSRIFGRVGLDTGCDSIGDFDQARGLNRFLDALDRRGCLPKTILFNSNPRDNLLFATIAGNFFEDGVPGKVQYGPAWWFLDTAGGMLAQLDALSAVGLAQHFVGMVTDSRSFLSFSRHDYFRRLMCNLYASEALAGLMPDDADRLGGVLQAICHGNAASYFHWAHPTC</sequence>
<name>A0ABW7EXS2_9BURK</name>
<dbReference type="RefSeq" id="WP_394475205.1">
    <property type="nucleotide sequence ID" value="NZ_JBIGHV010000001.1"/>
</dbReference>
<evidence type="ECO:0000256" key="4">
    <source>
        <dbReference type="ARBA" id="ARBA00012546"/>
    </source>
</evidence>
<dbReference type="NCBIfam" id="NF002794">
    <property type="entry name" value="PRK02925.1"/>
    <property type="match status" value="1"/>
</dbReference>
<comment type="similarity">
    <text evidence="3 7">Belongs to the metallo-dependent hydrolases superfamily. Uronate isomerase family.</text>
</comment>
<dbReference type="Proteomes" id="UP001606210">
    <property type="component" value="Unassembled WGS sequence"/>
</dbReference>
<dbReference type="InterPro" id="IPR003766">
    <property type="entry name" value="Uronate_isomerase"/>
</dbReference>
<dbReference type="EMBL" id="JBIGHV010000001">
    <property type="protein sequence ID" value="MFG6428275.1"/>
    <property type="molecule type" value="Genomic_DNA"/>
</dbReference>
<dbReference type="SUPFAM" id="SSF51556">
    <property type="entry name" value="Metallo-dependent hydrolases"/>
    <property type="match status" value="1"/>
</dbReference>
<organism evidence="8 9">
    <name type="scientific">Pelomonas parva</name>
    <dbReference type="NCBI Taxonomy" id="3299032"/>
    <lineage>
        <taxon>Bacteria</taxon>
        <taxon>Pseudomonadati</taxon>
        <taxon>Pseudomonadota</taxon>
        <taxon>Betaproteobacteria</taxon>
        <taxon>Burkholderiales</taxon>
        <taxon>Sphaerotilaceae</taxon>
        <taxon>Roseateles</taxon>
    </lineage>
</organism>
<comment type="pathway">
    <text evidence="2 7">Carbohydrate metabolism; pentose and glucuronate interconversion.</text>
</comment>
<proteinExistence type="inferred from homology"/>
<evidence type="ECO:0000256" key="6">
    <source>
        <dbReference type="ARBA" id="ARBA00023235"/>
    </source>
</evidence>
<keyword evidence="6 7" id="KW-0413">Isomerase</keyword>
<dbReference type="Pfam" id="PF02614">
    <property type="entry name" value="UxaC"/>
    <property type="match status" value="1"/>
</dbReference>
<evidence type="ECO:0000256" key="5">
    <source>
        <dbReference type="ARBA" id="ARBA00020555"/>
    </source>
</evidence>
<comment type="catalytic activity">
    <reaction evidence="7">
        <text>aldehydo-D-galacturonate = keto-D-tagaturonate</text>
        <dbReference type="Rhea" id="RHEA:27702"/>
        <dbReference type="ChEBI" id="CHEBI:12952"/>
        <dbReference type="ChEBI" id="CHEBI:17886"/>
    </reaction>
</comment>
<dbReference type="PANTHER" id="PTHR30068">
    <property type="entry name" value="URONATE ISOMERASE"/>
    <property type="match status" value="1"/>
</dbReference>
<keyword evidence="9" id="KW-1185">Reference proteome</keyword>
<comment type="catalytic activity">
    <reaction evidence="1 7">
        <text>D-glucuronate = D-fructuronate</text>
        <dbReference type="Rhea" id="RHEA:13049"/>
        <dbReference type="ChEBI" id="CHEBI:58720"/>
        <dbReference type="ChEBI" id="CHEBI:59863"/>
        <dbReference type="EC" id="5.3.1.12"/>
    </reaction>
</comment>
<evidence type="ECO:0000313" key="8">
    <source>
        <dbReference type="EMBL" id="MFG6428275.1"/>
    </source>
</evidence>
<protein>
    <recommendedName>
        <fullName evidence="5 7">Uronate isomerase</fullName>
        <ecNumber evidence="4 7">5.3.1.12</ecNumber>
    </recommendedName>
    <alternativeName>
        <fullName evidence="7">Glucuronate isomerase</fullName>
    </alternativeName>
    <alternativeName>
        <fullName evidence="7">Uronic isomerase</fullName>
    </alternativeName>
</protein>
<dbReference type="InterPro" id="IPR032466">
    <property type="entry name" value="Metal_Hydrolase"/>
</dbReference>
<dbReference type="GO" id="GO:0008880">
    <property type="term" value="F:glucuronate isomerase activity"/>
    <property type="evidence" value="ECO:0007669"/>
    <property type="project" value="UniProtKB-EC"/>
</dbReference>
<reference evidence="8 9" key="1">
    <citation type="submission" date="2024-08" db="EMBL/GenBank/DDBJ databases">
        <authorList>
            <person name="Lu H."/>
        </authorList>
    </citation>
    <scope>NUCLEOTIDE SEQUENCE [LARGE SCALE GENOMIC DNA]</scope>
    <source>
        <strain evidence="8 9">LYH14W</strain>
    </source>
</reference>
<dbReference type="Gene3D" id="3.20.20.140">
    <property type="entry name" value="Metal-dependent hydrolases"/>
    <property type="match status" value="1"/>
</dbReference>